<reference evidence="9 10" key="1">
    <citation type="submission" date="2020-02" db="EMBL/GenBank/DDBJ databases">
        <title>Full genome sequence of Nocardioides sp. R-3366.</title>
        <authorList>
            <person name="Im W.-T."/>
        </authorList>
    </citation>
    <scope>NUCLEOTIDE SEQUENCE [LARGE SCALE GENOMIC DNA]</scope>
    <source>
        <strain evidence="9 10">R-3366</strain>
    </source>
</reference>
<dbReference type="InterPro" id="IPR038063">
    <property type="entry name" value="Transpep_catalytic_dom"/>
</dbReference>
<evidence type="ECO:0000259" key="8">
    <source>
        <dbReference type="PROSITE" id="PS52029"/>
    </source>
</evidence>
<dbReference type="SUPFAM" id="SSF47090">
    <property type="entry name" value="PGBD-like"/>
    <property type="match status" value="1"/>
</dbReference>
<evidence type="ECO:0000256" key="6">
    <source>
        <dbReference type="PROSITE-ProRule" id="PRU01373"/>
    </source>
</evidence>
<feature type="active site" description="Nucleophile" evidence="6">
    <location>
        <position position="273"/>
    </location>
</feature>
<feature type="compositionally biased region" description="Low complexity" evidence="7">
    <location>
        <begin position="65"/>
        <end position="75"/>
    </location>
</feature>
<dbReference type="UniPathway" id="UPA00219"/>
<dbReference type="PANTHER" id="PTHR30582">
    <property type="entry name" value="L,D-TRANSPEPTIDASE"/>
    <property type="match status" value="1"/>
</dbReference>
<dbReference type="SUPFAM" id="SSF141523">
    <property type="entry name" value="L,D-transpeptidase catalytic domain-like"/>
    <property type="match status" value="1"/>
</dbReference>
<dbReference type="EMBL" id="CP049257">
    <property type="protein sequence ID" value="QIG45614.1"/>
    <property type="molecule type" value="Genomic_DNA"/>
</dbReference>
<accession>A0A6G6WK48</accession>
<proteinExistence type="predicted"/>
<evidence type="ECO:0000256" key="2">
    <source>
        <dbReference type="ARBA" id="ARBA00022679"/>
    </source>
</evidence>
<dbReference type="Gene3D" id="1.10.101.10">
    <property type="entry name" value="PGBD-like superfamily/PGBD"/>
    <property type="match status" value="1"/>
</dbReference>
<dbReference type="InterPro" id="IPR002477">
    <property type="entry name" value="Peptidoglycan-bd-like"/>
</dbReference>
<dbReference type="CDD" id="cd16913">
    <property type="entry name" value="YkuD_like"/>
    <property type="match status" value="1"/>
</dbReference>
<keyword evidence="10" id="KW-1185">Reference proteome</keyword>
<dbReference type="KEGG" id="nano:G5V58_25300"/>
<comment type="pathway">
    <text evidence="1 6">Cell wall biogenesis; peptidoglycan biosynthesis.</text>
</comment>
<dbReference type="InterPro" id="IPR036365">
    <property type="entry name" value="PGBD-like_sf"/>
</dbReference>
<evidence type="ECO:0000256" key="3">
    <source>
        <dbReference type="ARBA" id="ARBA00022960"/>
    </source>
</evidence>
<evidence type="ECO:0000313" key="10">
    <source>
        <dbReference type="Proteomes" id="UP000502996"/>
    </source>
</evidence>
<dbReference type="Pfam" id="PF01471">
    <property type="entry name" value="PG_binding_1"/>
    <property type="match status" value="1"/>
</dbReference>
<evidence type="ECO:0000256" key="5">
    <source>
        <dbReference type="ARBA" id="ARBA00023316"/>
    </source>
</evidence>
<name>A0A6G6WK48_9ACTN</name>
<dbReference type="GO" id="GO:0016740">
    <property type="term" value="F:transferase activity"/>
    <property type="evidence" value="ECO:0007669"/>
    <property type="project" value="UniProtKB-KW"/>
</dbReference>
<gene>
    <name evidence="9" type="ORF">G5V58_25300</name>
</gene>
<evidence type="ECO:0000313" key="9">
    <source>
        <dbReference type="EMBL" id="QIG45614.1"/>
    </source>
</evidence>
<protein>
    <submittedName>
        <fullName evidence="9">Murein L,D-transpeptidase</fullName>
    </submittedName>
</protein>
<dbReference type="Pfam" id="PF03734">
    <property type="entry name" value="YkuD"/>
    <property type="match status" value="1"/>
</dbReference>
<organism evidence="9 10">
    <name type="scientific">Nocardioides anomalus</name>
    <dbReference type="NCBI Taxonomy" id="2712223"/>
    <lineage>
        <taxon>Bacteria</taxon>
        <taxon>Bacillati</taxon>
        <taxon>Actinomycetota</taxon>
        <taxon>Actinomycetes</taxon>
        <taxon>Propionibacteriales</taxon>
        <taxon>Nocardioidaceae</taxon>
        <taxon>Nocardioides</taxon>
    </lineage>
</organism>
<feature type="domain" description="L,D-TPase catalytic" evidence="8">
    <location>
        <begin position="186"/>
        <end position="298"/>
    </location>
</feature>
<dbReference type="GO" id="GO:0008360">
    <property type="term" value="P:regulation of cell shape"/>
    <property type="evidence" value="ECO:0007669"/>
    <property type="project" value="UniProtKB-UniRule"/>
</dbReference>
<sequence length="300" mass="32606">MTALRRAGLGLLTVLLLAVLAVGAVFALERPTGPDLGAPSVAATPAPVVNAAAEPTPTTAPAPAPAAVDPGAEPATYEPRSQVRPIRGLEPGKVLLEQGDHGMRVRDLQARLRALAWYFSTPDGRYDDETVEAVRGFQAKRGIPVTGAVDQRTLDRLRSMTGTPTRDELGLHNRPGPLDARCKKGRVLCIDKTSRTLRWVVDGRVLKTVDVRFGSQYTPTREGVFSVYYKDIDHVSSLYDSSMPYAMFFSRGQAVHYSSDFAATGYNGASHGCVNVRDHDAIAWLYDHVEVGDEVVVYWS</sequence>
<evidence type="ECO:0000256" key="1">
    <source>
        <dbReference type="ARBA" id="ARBA00004752"/>
    </source>
</evidence>
<dbReference type="GO" id="GO:0005576">
    <property type="term" value="C:extracellular region"/>
    <property type="evidence" value="ECO:0007669"/>
    <property type="project" value="TreeGrafter"/>
</dbReference>
<dbReference type="Gene3D" id="2.40.440.10">
    <property type="entry name" value="L,D-transpeptidase catalytic domain-like"/>
    <property type="match status" value="1"/>
</dbReference>
<dbReference type="GO" id="GO:0018104">
    <property type="term" value="P:peptidoglycan-protein cross-linking"/>
    <property type="evidence" value="ECO:0007669"/>
    <property type="project" value="TreeGrafter"/>
</dbReference>
<keyword evidence="4 6" id="KW-0573">Peptidoglycan synthesis</keyword>
<dbReference type="RefSeq" id="WP_165238357.1">
    <property type="nucleotide sequence ID" value="NZ_CP049257.1"/>
</dbReference>
<evidence type="ECO:0000256" key="7">
    <source>
        <dbReference type="SAM" id="MobiDB-lite"/>
    </source>
</evidence>
<keyword evidence="5 6" id="KW-0961">Cell wall biogenesis/degradation</keyword>
<dbReference type="AlphaFoldDB" id="A0A6G6WK48"/>
<dbReference type="GO" id="GO:0071555">
    <property type="term" value="P:cell wall organization"/>
    <property type="evidence" value="ECO:0007669"/>
    <property type="project" value="UniProtKB-UniRule"/>
</dbReference>
<feature type="active site" description="Proton donor/acceptor" evidence="6">
    <location>
        <position position="256"/>
    </location>
</feature>
<dbReference type="Proteomes" id="UP000502996">
    <property type="component" value="Chromosome"/>
</dbReference>
<dbReference type="InterPro" id="IPR036366">
    <property type="entry name" value="PGBDSf"/>
</dbReference>
<dbReference type="InterPro" id="IPR050979">
    <property type="entry name" value="LD-transpeptidase"/>
</dbReference>
<keyword evidence="3 6" id="KW-0133">Cell shape</keyword>
<feature type="region of interest" description="Disordered" evidence="7">
    <location>
        <begin position="52"/>
        <end position="80"/>
    </location>
</feature>
<keyword evidence="2" id="KW-0808">Transferase</keyword>
<dbReference type="InterPro" id="IPR005490">
    <property type="entry name" value="LD_TPept_cat_dom"/>
</dbReference>
<dbReference type="PANTHER" id="PTHR30582:SF33">
    <property type="entry name" value="EXPORTED PROTEIN"/>
    <property type="match status" value="1"/>
</dbReference>
<evidence type="ECO:0000256" key="4">
    <source>
        <dbReference type="ARBA" id="ARBA00022984"/>
    </source>
</evidence>
<dbReference type="PROSITE" id="PS52029">
    <property type="entry name" value="LD_TPASE"/>
    <property type="match status" value="1"/>
</dbReference>
<dbReference type="GO" id="GO:0071972">
    <property type="term" value="F:peptidoglycan L,D-transpeptidase activity"/>
    <property type="evidence" value="ECO:0007669"/>
    <property type="project" value="TreeGrafter"/>
</dbReference>